<dbReference type="AlphaFoldDB" id="A0A7W9BF67"/>
<dbReference type="EMBL" id="JACIJK010000009">
    <property type="protein sequence ID" value="MBB5716109.1"/>
    <property type="molecule type" value="Genomic_DNA"/>
</dbReference>
<accession>A0A7W9BF67</accession>
<dbReference type="RefSeq" id="WP_246348634.1">
    <property type="nucleotide sequence ID" value="NZ_JACIJK010000009.1"/>
</dbReference>
<dbReference type="Proteomes" id="UP000546200">
    <property type="component" value="Unassembled WGS sequence"/>
</dbReference>
<evidence type="ECO:0000313" key="2">
    <source>
        <dbReference type="EMBL" id="MBB5716109.1"/>
    </source>
</evidence>
<protein>
    <submittedName>
        <fullName evidence="2">Thiamine biosynthesis protein ThiC</fullName>
    </submittedName>
</protein>
<feature type="compositionally biased region" description="Basic and acidic residues" evidence="1">
    <location>
        <begin position="44"/>
        <end position="60"/>
    </location>
</feature>
<comment type="caution">
    <text evidence="2">The sequence shown here is derived from an EMBL/GenBank/DDBJ whole genome shotgun (WGS) entry which is preliminary data.</text>
</comment>
<feature type="region of interest" description="Disordered" evidence="1">
    <location>
        <begin position="44"/>
        <end position="72"/>
    </location>
</feature>
<sequence>MRDSDTFTAHATRCRQEADAATLDNVRDRSLRAEAAWAAMAERSLKSETARDAREARPLEEVAPEVFLPTGR</sequence>
<name>A0A7W9BF67_9SPHN</name>
<organism evidence="2 3">
    <name type="scientific">Sphingomonas aerophila</name>
    <dbReference type="NCBI Taxonomy" id="1344948"/>
    <lineage>
        <taxon>Bacteria</taxon>
        <taxon>Pseudomonadati</taxon>
        <taxon>Pseudomonadota</taxon>
        <taxon>Alphaproteobacteria</taxon>
        <taxon>Sphingomonadales</taxon>
        <taxon>Sphingomonadaceae</taxon>
        <taxon>Sphingomonas</taxon>
    </lineage>
</organism>
<reference evidence="2 3" key="1">
    <citation type="submission" date="2020-08" db="EMBL/GenBank/DDBJ databases">
        <title>Genomic Encyclopedia of Type Strains, Phase IV (KMG-IV): sequencing the most valuable type-strain genomes for metagenomic binning, comparative biology and taxonomic classification.</title>
        <authorList>
            <person name="Goeker M."/>
        </authorList>
    </citation>
    <scope>NUCLEOTIDE SEQUENCE [LARGE SCALE GENOMIC DNA]</scope>
    <source>
        <strain evidence="2 3">DSM 100044</strain>
    </source>
</reference>
<evidence type="ECO:0000256" key="1">
    <source>
        <dbReference type="SAM" id="MobiDB-lite"/>
    </source>
</evidence>
<gene>
    <name evidence="2" type="ORF">FHS94_002969</name>
</gene>
<keyword evidence="3" id="KW-1185">Reference proteome</keyword>
<proteinExistence type="predicted"/>
<evidence type="ECO:0000313" key="3">
    <source>
        <dbReference type="Proteomes" id="UP000546200"/>
    </source>
</evidence>